<name>A0ACC2W4H6_9TREE</name>
<reference evidence="1" key="1">
    <citation type="submission" date="2023-04" db="EMBL/GenBank/DDBJ databases">
        <title>Draft Genome sequencing of Naganishia species isolated from polar environments using Oxford Nanopore Technology.</title>
        <authorList>
            <person name="Leo P."/>
            <person name="Venkateswaran K."/>
        </authorList>
    </citation>
    <scope>NUCLEOTIDE SEQUENCE</scope>
    <source>
        <strain evidence="1">MNA-CCFEE 5423</strain>
    </source>
</reference>
<keyword evidence="2" id="KW-1185">Reference proteome</keyword>
<gene>
    <name evidence="1" type="ORF">QFC21_001333</name>
</gene>
<proteinExistence type="predicted"/>
<comment type="caution">
    <text evidence="1">The sequence shown here is derived from an EMBL/GenBank/DDBJ whole genome shotgun (WGS) entry which is preliminary data.</text>
</comment>
<protein>
    <submittedName>
        <fullName evidence="1">Uncharacterized protein</fullName>
    </submittedName>
</protein>
<sequence length="255" mass="28645">MESPRNILTSSFQPLERPQRTVIFDVVKAHSALLSDLEVLKVFQEQQEDNKKITEAISEQKTHLKAKQDNDPKALSKYSRMKADVLQEQKNMAVRGITEDILFVTEQVTSYFAGDVSLVKRQTVGGVRSLMQGLVEYNLTKAEELQIVNLAPRKLIELYLIVDEVDTRLSDEHQEALLQLVERSLEHTDPEEGDMTILEDPEELNAEYDAINDEEHAMHWDEGGGDLGGEEAFFAESKWGGGAGIEDEGDGAIDE</sequence>
<dbReference type="EMBL" id="JASBWT010000003">
    <property type="protein sequence ID" value="KAJ9106189.1"/>
    <property type="molecule type" value="Genomic_DNA"/>
</dbReference>
<dbReference type="Proteomes" id="UP001227268">
    <property type="component" value="Unassembled WGS sequence"/>
</dbReference>
<organism evidence="1 2">
    <name type="scientific">Naganishia friedmannii</name>
    <dbReference type="NCBI Taxonomy" id="89922"/>
    <lineage>
        <taxon>Eukaryota</taxon>
        <taxon>Fungi</taxon>
        <taxon>Dikarya</taxon>
        <taxon>Basidiomycota</taxon>
        <taxon>Agaricomycotina</taxon>
        <taxon>Tremellomycetes</taxon>
        <taxon>Filobasidiales</taxon>
        <taxon>Filobasidiaceae</taxon>
        <taxon>Naganishia</taxon>
    </lineage>
</organism>
<evidence type="ECO:0000313" key="1">
    <source>
        <dbReference type="EMBL" id="KAJ9106189.1"/>
    </source>
</evidence>
<evidence type="ECO:0000313" key="2">
    <source>
        <dbReference type="Proteomes" id="UP001227268"/>
    </source>
</evidence>
<accession>A0ACC2W4H6</accession>